<dbReference type="InterPro" id="IPR043425">
    <property type="entry name" value="NusG-like"/>
</dbReference>
<evidence type="ECO:0000256" key="3">
    <source>
        <dbReference type="ARBA" id="ARBA00023163"/>
    </source>
</evidence>
<dbReference type="CDD" id="cd06091">
    <property type="entry name" value="KOW_NusG"/>
    <property type="match status" value="1"/>
</dbReference>
<dbReference type="AlphaFoldDB" id="A0A9D2LS59"/>
<dbReference type="Proteomes" id="UP000823842">
    <property type="component" value="Unassembled WGS sequence"/>
</dbReference>
<dbReference type="InterPro" id="IPR008991">
    <property type="entry name" value="Translation_prot_SH3-like_sf"/>
</dbReference>
<dbReference type="Gene3D" id="3.30.70.940">
    <property type="entry name" value="NusG, N-terminal domain"/>
    <property type="match status" value="1"/>
</dbReference>
<proteinExistence type="predicted"/>
<dbReference type="InterPro" id="IPR036735">
    <property type="entry name" value="NGN_dom_sf"/>
</dbReference>
<dbReference type="PANTHER" id="PTHR30265">
    <property type="entry name" value="RHO-INTERACTING TRANSCRIPTION TERMINATION FACTOR NUSG"/>
    <property type="match status" value="1"/>
</dbReference>
<dbReference type="Pfam" id="PF02357">
    <property type="entry name" value="NusG"/>
    <property type="match status" value="1"/>
</dbReference>
<dbReference type="InterPro" id="IPR047663">
    <property type="entry name" value="Transcription_antiterm_LoaP"/>
</dbReference>
<evidence type="ECO:0000256" key="2">
    <source>
        <dbReference type="ARBA" id="ARBA00023015"/>
    </source>
</evidence>
<dbReference type="GO" id="GO:0006354">
    <property type="term" value="P:DNA-templated transcription elongation"/>
    <property type="evidence" value="ECO:0007669"/>
    <property type="project" value="InterPro"/>
</dbReference>
<sequence>MWYVMQVRTGTEERIRLQCERVISQEVLERCFIPYYQQKKRFQGEWHIQEKILFPGYVFLIAQNLEQLRDSLHKVIGMTKLLGAGEDIIPLRQEEMRFLLKMGKEEQVVEMSIGIIENDKVKIQQGPLEGMEGFIKKIDRHKRQAVLEVELFGRKVEMRVGVEIVEKVNRVEE</sequence>
<dbReference type="GO" id="GO:0031564">
    <property type="term" value="P:transcription antitermination"/>
    <property type="evidence" value="ECO:0007669"/>
    <property type="project" value="UniProtKB-KW"/>
</dbReference>
<dbReference type="SUPFAM" id="SSF50104">
    <property type="entry name" value="Translation proteins SH3-like domain"/>
    <property type="match status" value="1"/>
</dbReference>
<name>A0A9D2LS59_9FIRM</name>
<keyword evidence="1" id="KW-0889">Transcription antitermination</keyword>
<keyword evidence="2" id="KW-0805">Transcription regulation</keyword>
<reference evidence="5" key="1">
    <citation type="journal article" date="2021" name="PeerJ">
        <title>Extensive microbial diversity within the chicken gut microbiome revealed by metagenomics and culture.</title>
        <authorList>
            <person name="Gilroy R."/>
            <person name="Ravi A."/>
            <person name="Getino M."/>
            <person name="Pursley I."/>
            <person name="Horton D.L."/>
            <person name="Alikhan N.F."/>
            <person name="Baker D."/>
            <person name="Gharbi K."/>
            <person name="Hall N."/>
            <person name="Watson M."/>
            <person name="Adriaenssens E.M."/>
            <person name="Foster-Nyarko E."/>
            <person name="Jarju S."/>
            <person name="Secka A."/>
            <person name="Antonio M."/>
            <person name="Oren A."/>
            <person name="Chaudhuri R.R."/>
            <person name="La Ragione R."/>
            <person name="Hildebrand F."/>
            <person name="Pallen M.J."/>
        </authorList>
    </citation>
    <scope>NUCLEOTIDE SEQUENCE</scope>
    <source>
        <strain evidence="5">ChiSjej1B19-5720</strain>
    </source>
</reference>
<feature type="domain" description="NusG-like N-terminal" evidence="4">
    <location>
        <begin position="2"/>
        <end position="98"/>
    </location>
</feature>
<dbReference type="EMBL" id="DWYZ01000122">
    <property type="protein sequence ID" value="HJB28382.1"/>
    <property type="molecule type" value="Genomic_DNA"/>
</dbReference>
<dbReference type="NCBIfam" id="NF033641">
    <property type="entry name" value="antiterm_LoaP"/>
    <property type="match status" value="1"/>
</dbReference>
<organism evidence="5 6">
    <name type="scientific">Candidatus Blautia faecavium</name>
    <dbReference type="NCBI Taxonomy" id="2838487"/>
    <lineage>
        <taxon>Bacteria</taxon>
        <taxon>Bacillati</taxon>
        <taxon>Bacillota</taxon>
        <taxon>Clostridia</taxon>
        <taxon>Lachnospirales</taxon>
        <taxon>Lachnospiraceae</taxon>
        <taxon>Blautia</taxon>
    </lineage>
</organism>
<evidence type="ECO:0000313" key="6">
    <source>
        <dbReference type="Proteomes" id="UP000823842"/>
    </source>
</evidence>
<comment type="caution">
    <text evidence="5">The sequence shown here is derived from an EMBL/GenBank/DDBJ whole genome shotgun (WGS) entry which is preliminary data.</text>
</comment>
<reference evidence="5" key="2">
    <citation type="submission" date="2021-04" db="EMBL/GenBank/DDBJ databases">
        <authorList>
            <person name="Gilroy R."/>
        </authorList>
    </citation>
    <scope>NUCLEOTIDE SEQUENCE</scope>
    <source>
        <strain evidence="5">ChiSjej1B19-5720</strain>
    </source>
</reference>
<dbReference type="Gene3D" id="2.30.30.30">
    <property type="match status" value="1"/>
</dbReference>
<keyword evidence="3" id="KW-0804">Transcription</keyword>
<accession>A0A9D2LS59</accession>
<evidence type="ECO:0000313" key="5">
    <source>
        <dbReference type="EMBL" id="HJB28382.1"/>
    </source>
</evidence>
<dbReference type="InterPro" id="IPR014722">
    <property type="entry name" value="Rib_uL2_dom2"/>
</dbReference>
<dbReference type="PANTHER" id="PTHR30265:SF4">
    <property type="entry name" value="KOW MOTIF FAMILY PROTEIN, EXPRESSED"/>
    <property type="match status" value="1"/>
</dbReference>
<gene>
    <name evidence="5" type="primary">loaP</name>
    <name evidence="5" type="ORF">IAA06_06265</name>
</gene>
<dbReference type="SUPFAM" id="SSF82679">
    <property type="entry name" value="N-utilization substance G protein NusG, N-terminal domain"/>
    <property type="match status" value="1"/>
</dbReference>
<protein>
    <submittedName>
        <fullName evidence="5">Antiterminator LoaP</fullName>
    </submittedName>
</protein>
<evidence type="ECO:0000259" key="4">
    <source>
        <dbReference type="Pfam" id="PF02357"/>
    </source>
</evidence>
<evidence type="ECO:0000256" key="1">
    <source>
        <dbReference type="ARBA" id="ARBA00022814"/>
    </source>
</evidence>
<dbReference type="InterPro" id="IPR006645">
    <property type="entry name" value="NGN-like_dom"/>
</dbReference>